<evidence type="ECO:0000313" key="3">
    <source>
        <dbReference type="EMBL" id="OIJ89775.1"/>
    </source>
</evidence>
<proteinExistence type="predicted"/>
<comment type="caution">
    <text evidence="3">The sequence shown here is derived from an EMBL/GenBank/DDBJ whole genome shotgun (WGS) entry which is preliminary data.</text>
</comment>
<organism evidence="3 4">
    <name type="scientific">Streptomyces colonosanans</name>
    <dbReference type="NCBI Taxonomy" id="1428652"/>
    <lineage>
        <taxon>Bacteria</taxon>
        <taxon>Bacillati</taxon>
        <taxon>Actinomycetota</taxon>
        <taxon>Actinomycetes</taxon>
        <taxon>Kitasatosporales</taxon>
        <taxon>Streptomycetaceae</taxon>
        <taxon>Streptomyces</taxon>
    </lineage>
</organism>
<gene>
    <name evidence="3" type="ORF">BIV24_19360</name>
</gene>
<dbReference type="AlphaFoldDB" id="A0A1S2P8J3"/>
<accession>A0A1S2P8J3</accession>
<evidence type="ECO:0000256" key="1">
    <source>
        <dbReference type="SAM" id="MobiDB-lite"/>
    </source>
</evidence>
<dbReference type="OrthoDB" id="3401121at2"/>
<dbReference type="RefSeq" id="WP_071367607.1">
    <property type="nucleotide sequence ID" value="NZ_MLYP01000049.1"/>
</dbReference>
<evidence type="ECO:0000313" key="4">
    <source>
        <dbReference type="Proteomes" id="UP000179935"/>
    </source>
</evidence>
<dbReference type="Proteomes" id="UP000179935">
    <property type="component" value="Unassembled WGS sequence"/>
</dbReference>
<feature type="transmembrane region" description="Helical" evidence="2">
    <location>
        <begin position="6"/>
        <end position="23"/>
    </location>
</feature>
<name>A0A1S2P8J3_9ACTN</name>
<keyword evidence="2" id="KW-0812">Transmembrane</keyword>
<keyword evidence="4" id="KW-1185">Reference proteome</keyword>
<keyword evidence="2" id="KW-0472">Membrane</keyword>
<dbReference type="EMBL" id="MLYP01000049">
    <property type="protein sequence ID" value="OIJ89775.1"/>
    <property type="molecule type" value="Genomic_DNA"/>
</dbReference>
<evidence type="ECO:0000256" key="2">
    <source>
        <dbReference type="SAM" id="Phobius"/>
    </source>
</evidence>
<protein>
    <submittedName>
        <fullName evidence="3">Uncharacterized protein</fullName>
    </submittedName>
</protein>
<sequence>MDTGGQLVTIAAVLLGALTTYLTNHFTERSRLRHERAARWDERKLAAYEGYIDTVRACIFLAVHLYEVREGIRQSDQDEGQILTEMSEAGRLRGRAFERIMLLAGDHVIEAAHELNATAQKVDWQANGKLPGTLEEWRDQNRAVFNAINAFHDAARQDLGVSGRVTGEQHPERDLLLPPSQRST</sequence>
<feature type="region of interest" description="Disordered" evidence="1">
    <location>
        <begin position="162"/>
        <end position="184"/>
    </location>
</feature>
<keyword evidence="2" id="KW-1133">Transmembrane helix</keyword>
<reference evidence="3 4" key="1">
    <citation type="submission" date="2016-10" db="EMBL/GenBank/DDBJ databases">
        <title>Genome sequence of Streptomyces sp. MUSC 93.</title>
        <authorList>
            <person name="Lee L.-H."/>
            <person name="Ser H.-L."/>
            <person name="Law J.W.-F."/>
        </authorList>
    </citation>
    <scope>NUCLEOTIDE SEQUENCE [LARGE SCALE GENOMIC DNA]</scope>
    <source>
        <strain evidence="3 4">MUSC 93</strain>
    </source>
</reference>